<dbReference type="InterPro" id="IPR039445">
    <property type="entry name" value="DauR-like_HTH"/>
</dbReference>
<gene>
    <name evidence="3" type="ordered locus">Spirs_0235</name>
</gene>
<feature type="domain" description="Transcriptional regulator DauR-like HTH" evidence="2">
    <location>
        <begin position="156"/>
        <end position="215"/>
    </location>
</feature>
<reference evidence="3 4" key="1">
    <citation type="journal article" date="2010" name="Stand. Genomic Sci.">
        <title>Complete genome sequence of Spirochaeta smaragdinae type strain (SEBR 4228).</title>
        <authorList>
            <person name="Mavromatis K."/>
            <person name="Yasawong M."/>
            <person name="Chertkov O."/>
            <person name="Lapidus A."/>
            <person name="Lucas S."/>
            <person name="Nolan M."/>
            <person name="Del Rio T.G."/>
            <person name="Tice H."/>
            <person name="Cheng J.F."/>
            <person name="Pitluck S."/>
            <person name="Liolios K."/>
            <person name="Ivanova N."/>
            <person name="Tapia R."/>
            <person name="Han C."/>
            <person name="Bruce D."/>
            <person name="Goodwin L."/>
            <person name="Pati A."/>
            <person name="Chen A."/>
            <person name="Palaniappan K."/>
            <person name="Land M."/>
            <person name="Hauser L."/>
            <person name="Chang Y.J."/>
            <person name="Jeffries C.D."/>
            <person name="Detter J.C."/>
            <person name="Rohde M."/>
            <person name="Brambilla E."/>
            <person name="Spring S."/>
            <person name="Goker M."/>
            <person name="Sikorski J."/>
            <person name="Woyke T."/>
            <person name="Bristow J."/>
            <person name="Eisen J.A."/>
            <person name="Markowitz V."/>
            <person name="Hugenholtz P."/>
            <person name="Klenk H.P."/>
            <person name="Kyrpides N.C."/>
        </authorList>
    </citation>
    <scope>NUCLEOTIDE SEQUENCE [LARGE SCALE GENOMIC DNA]</scope>
    <source>
        <strain evidence="4">DSM 11293 / JCM 15392 / SEBR 4228</strain>
    </source>
</reference>
<keyword evidence="4" id="KW-1185">Reference proteome</keyword>
<dbReference type="STRING" id="573413.Spirs_0235"/>
<dbReference type="KEGG" id="ssm:Spirs_0235"/>
<name>E1RAA1_SEDSS</name>
<dbReference type="Pfam" id="PF13309">
    <property type="entry name" value="HTH_22"/>
    <property type="match status" value="1"/>
</dbReference>
<proteinExistence type="predicted"/>
<dbReference type="PANTHER" id="PTHR35568">
    <property type="entry name" value="TRANSCRIPTIONAL REGULATOR DAUR"/>
    <property type="match status" value="1"/>
</dbReference>
<evidence type="ECO:0000313" key="3">
    <source>
        <dbReference type="EMBL" id="ADK79392.1"/>
    </source>
</evidence>
<dbReference type="InterPro" id="IPR013559">
    <property type="entry name" value="YheO"/>
</dbReference>
<dbReference type="EMBL" id="CP002116">
    <property type="protein sequence ID" value="ADK79392.1"/>
    <property type="molecule type" value="Genomic_DNA"/>
</dbReference>
<dbReference type="RefSeq" id="WP_013252856.1">
    <property type="nucleotide sequence ID" value="NC_014364.1"/>
</dbReference>
<organism evidence="3 4">
    <name type="scientific">Sediminispirochaeta smaragdinae (strain DSM 11293 / JCM 15392 / SEBR 4228)</name>
    <name type="common">Spirochaeta smaragdinae</name>
    <dbReference type="NCBI Taxonomy" id="573413"/>
    <lineage>
        <taxon>Bacteria</taxon>
        <taxon>Pseudomonadati</taxon>
        <taxon>Spirochaetota</taxon>
        <taxon>Spirochaetia</taxon>
        <taxon>Spirochaetales</taxon>
        <taxon>Spirochaetaceae</taxon>
        <taxon>Sediminispirochaeta</taxon>
    </lineage>
</organism>
<dbReference type="HOGENOM" id="CLU_080179_2_0_12"/>
<evidence type="ECO:0000259" key="1">
    <source>
        <dbReference type="Pfam" id="PF08348"/>
    </source>
</evidence>
<dbReference type="Proteomes" id="UP000002318">
    <property type="component" value="Chromosome"/>
</dbReference>
<dbReference type="PANTHER" id="PTHR35568:SF1">
    <property type="entry name" value="TRANSCRIPTIONAL REGULATOR DAUR"/>
    <property type="match status" value="1"/>
</dbReference>
<protein>
    <submittedName>
        <fullName evidence="3">YheO domain protein</fullName>
    </submittedName>
</protein>
<feature type="domain" description="YheO-like" evidence="1">
    <location>
        <begin position="6"/>
        <end position="114"/>
    </location>
</feature>
<dbReference type="AlphaFoldDB" id="E1RAA1"/>
<evidence type="ECO:0000313" key="4">
    <source>
        <dbReference type="Proteomes" id="UP000002318"/>
    </source>
</evidence>
<dbReference type="InterPro" id="IPR039446">
    <property type="entry name" value="DauR-like"/>
</dbReference>
<evidence type="ECO:0000259" key="2">
    <source>
        <dbReference type="Pfam" id="PF13309"/>
    </source>
</evidence>
<dbReference type="Pfam" id="PF08348">
    <property type="entry name" value="PAS_6"/>
    <property type="match status" value="1"/>
</dbReference>
<dbReference type="eggNOG" id="COG2964">
    <property type="taxonomic scope" value="Bacteria"/>
</dbReference>
<dbReference type="OrthoDB" id="9796595at2"/>
<accession>E1RAA1</accession>
<sequence>MRDTIRNYLPIVQFLGSVLGSYYEIILIELKDEGSGIVAIENSHISGRKIGDGLTDLCLRFIKEETYKDTSFKSNYTCISNGRKLRGSTYFIKEGDMLVGMLCINFDTETFIELDTRLLQFANIQAQGIIDTLFPPQGVPDNNTETVLSSVTELCEQEVRKYAEKNKLDAKKFTQENRIEIIEHLNNLGIFLIKGIVPDVANLIGTSEASVYRYLSIVNRKKK</sequence>